<evidence type="ECO:0000313" key="2">
    <source>
        <dbReference type="EMBL" id="AEI51446.1"/>
    </source>
</evidence>
<evidence type="ECO:0000259" key="1">
    <source>
        <dbReference type="Pfam" id="PF13460"/>
    </source>
</evidence>
<evidence type="ECO:0000313" key="3">
    <source>
        <dbReference type="Proteomes" id="UP000000493"/>
    </source>
</evidence>
<dbReference type="Pfam" id="PF13460">
    <property type="entry name" value="NAD_binding_10"/>
    <property type="match status" value="1"/>
</dbReference>
<dbReference type="SUPFAM" id="SSF51735">
    <property type="entry name" value="NAD(P)-binding Rossmann-fold domains"/>
    <property type="match status" value="1"/>
</dbReference>
<dbReference type="AlphaFoldDB" id="A0A7U4E890"/>
<dbReference type="EMBL" id="CP002859">
    <property type="protein sequence ID" value="AEI51446.1"/>
    <property type="molecule type" value="Genomic_DNA"/>
</dbReference>
<accession>A0A7U4E890</accession>
<reference evidence="2 3" key="2">
    <citation type="journal article" date="2012" name="Stand. Genomic Sci.">
        <title>Complete genome sequence of the aquatic bacterium Runella slithyformis type strain (LSU 4(T)).</title>
        <authorList>
            <person name="Copeland A."/>
            <person name="Zhang X."/>
            <person name="Misra M."/>
            <person name="Lapidus A."/>
            <person name="Nolan M."/>
            <person name="Lucas S."/>
            <person name="Deshpande S."/>
            <person name="Cheng J.F."/>
            <person name="Tapia R."/>
            <person name="Goodwin L.A."/>
            <person name="Pitluck S."/>
            <person name="Liolios K."/>
            <person name="Pagani I."/>
            <person name="Ivanova N."/>
            <person name="Mikhailova N."/>
            <person name="Pati A."/>
            <person name="Chen A."/>
            <person name="Palaniappan K."/>
            <person name="Land M."/>
            <person name="Hauser L."/>
            <person name="Pan C."/>
            <person name="Jeffries C.D."/>
            <person name="Detter J.C."/>
            <person name="Brambilla E.M."/>
            <person name="Rohde M."/>
            <person name="Djao O.D."/>
            <person name="Goker M."/>
            <person name="Sikorski J."/>
            <person name="Tindall B.J."/>
            <person name="Woyke T."/>
            <person name="Bristow J."/>
            <person name="Eisen J.A."/>
            <person name="Markowitz V."/>
            <person name="Hugenholtz P."/>
            <person name="Kyrpides N.C."/>
            <person name="Klenk H.P."/>
            <person name="Mavromatis K."/>
        </authorList>
    </citation>
    <scope>NUCLEOTIDE SEQUENCE [LARGE SCALE GENOMIC DNA]</scope>
    <source>
        <strain evidence="3">ATCC 29530 / DSM 19594 / LMG 11500 / NCIMB 11436 / LSU 4</strain>
    </source>
</reference>
<dbReference type="RefSeq" id="WP_013930720.1">
    <property type="nucleotide sequence ID" value="NC_015703.1"/>
</dbReference>
<reference evidence="3" key="1">
    <citation type="submission" date="2011-06" db="EMBL/GenBank/DDBJ databases">
        <title>The complete genome of chromosome of Runella slithyformis DSM 19594.</title>
        <authorList>
            <consortium name="US DOE Joint Genome Institute (JGI-PGF)"/>
            <person name="Lucas S."/>
            <person name="Han J."/>
            <person name="Lapidus A."/>
            <person name="Bruce D."/>
            <person name="Goodwin L."/>
            <person name="Pitluck S."/>
            <person name="Peters L."/>
            <person name="Kyrpides N."/>
            <person name="Mavromatis K."/>
            <person name="Ivanova N."/>
            <person name="Ovchinnikova G."/>
            <person name="Zhang X."/>
            <person name="Misra M."/>
            <person name="Detter J.C."/>
            <person name="Tapia R."/>
            <person name="Han C."/>
            <person name="Land M."/>
            <person name="Hauser L."/>
            <person name="Markowitz V."/>
            <person name="Cheng J.-F."/>
            <person name="Hugenholtz P."/>
            <person name="Woyke T."/>
            <person name="Wu D."/>
            <person name="Tindall B."/>
            <person name="Faehrich R."/>
            <person name="Brambilla E."/>
            <person name="Klenk H.-P."/>
            <person name="Eisen J.A."/>
        </authorList>
    </citation>
    <scope>NUCLEOTIDE SEQUENCE [LARGE SCALE GENOMIC DNA]</scope>
    <source>
        <strain evidence="3">ATCC 29530 / DSM 19594 / LMG 11500 / NCIMB 11436 / LSU 4</strain>
    </source>
</reference>
<dbReference type="Proteomes" id="UP000000493">
    <property type="component" value="Chromosome"/>
</dbReference>
<organism evidence="2 3">
    <name type="scientific">Runella slithyformis (strain ATCC 29530 / DSM 19594 / LMG 11500 / NCIMB 11436 / LSU 4)</name>
    <dbReference type="NCBI Taxonomy" id="761193"/>
    <lineage>
        <taxon>Bacteria</taxon>
        <taxon>Pseudomonadati</taxon>
        <taxon>Bacteroidota</taxon>
        <taxon>Cytophagia</taxon>
        <taxon>Cytophagales</taxon>
        <taxon>Spirosomataceae</taxon>
        <taxon>Runella</taxon>
    </lineage>
</organism>
<dbReference type="Gene3D" id="3.40.50.720">
    <property type="entry name" value="NAD(P)-binding Rossmann-like Domain"/>
    <property type="match status" value="1"/>
</dbReference>
<proteinExistence type="predicted"/>
<feature type="domain" description="NAD(P)-binding" evidence="1">
    <location>
        <begin position="12"/>
        <end position="142"/>
    </location>
</feature>
<keyword evidence="3" id="KW-1185">Reference proteome</keyword>
<name>A0A7U4E890_RUNSL</name>
<gene>
    <name evidence="2" type="ordered locus">Runsl_5145</name>
</gene>
<dbReference type="InterPro" id="IPR016040">
    <property type="entry name" value="NAD(P)-bd_dom"/>
</dbReference>
<dbReference type="InterPro" id="IPR036291">
    <property type="entry name" value="NAD(P)-bd_dom_sf"/>
</dbReference>
<protein>
    <recommendedName>
        <fullName evidence="1">NAD(P)-binding domain-containing protein</fullName>
    </recommendedName>
</protein>
<dbReference type="KEGG" id="rsi:Runsl_5145"/>
<dbReference type="PANTHER" id="PTHR14097:SF7">
    <property type="entry name" value="OXIDOREDUCTASE HTATIP2"/>
    <property type="match status" value="1"/>
</dbReference>
<dbReference type="PANTHER" id="PTHR14097">
    <property type="entry name" value="OXIDOREDUCTASE HTATIP2"/>
    <property type="match status" value="1"/>
</dbReference>
<sequence length="215" mass="23779">MTSEKRSALVIGATGLVGAKVVAKLLSSDKYACVKVLVRKPSAVNHPKLQSILFDFDHPDASLIQADDVFCCLGTTMKKAGSKDAFYRVDFTYPYEIAGIALANGAKRFAIITAMGADRTSLFYYNRVKGEIEASLRKLKYDALLIFRPSLLIGERSETRFGEKAGEWAAKFFQFMIPARYRAINADKVAEAMVSITSSNVKGTLVYESDLMQEF</sequence>